<sequence>MVCNIQGLSLLGTTKLQTAAVVSSVECAAFVTDSPSTTTLKSECKQFNVGLLMPRLHSAHFRSSGQSRQHGSGQREYVNMSLALTTLLALSLFDAPVNSGKSSSACGDLTGTYKFAPISRAM</sequence>
<accession>A0A5E4N7B5</accession>
<dbReference type="EMBL" id="CABPRJ010001448">
    <property type="protein sequence ID" value="VVC37474.1"/>
    <property type="molecule type" value="Genomic_DNA"/>
</dbReference>
<protein>
    <submittedName>
        <fullName evidence="1">Uncharacterized protein</fullName>
    </submittedName>
</protein>
<name>A0A5E4N7B5_9HEMI</name>
<dbReference type="Proteomes" id="UP000325440">
    <property type="component" value="Unassembled WGS sequence"/>
</dbReference>
<evidence type="ECO:0000313" key="1">
    <source>
        <dbReference type="EMBL" id="VVC37474.1"/>
    </source>
</evidence>
<reference evidence="1 2" key="1">
    <citation type="submission" date="2019-08" db="EMBL/GenBank/DDBJ databases">
        <authorList>
            <person name="Alioto T."/>
            <person name="Alioto T."/>
            <person name="Gomez Garrido J."/>
        </authorList>
    </citation>
    <scope>NUCLEOTIDE SEQUENCE [LARGE SCALE GENOMIC DNA]</scope>
</reference>
<evidence type="ECO:0000313" key="2">
    <source>
        <dbReference type="Proteomes" id="UP000325440"/>
    </source>
</evidence>
<gene>
    <name evidence="1" type="ORF">CINCED_3A002967</name>
</gene>
<organism evidence="1 2">
    <name type="scientific">Cinara cedri</name>
    <dbReference type="NCBI Taxonomy" id="506608"/>
    <lineage>
        <taxon>Eukaryota</taxon>
        <taxon>Metazoa</taxon>
        <taxon>Ecdysozoa</taxon>
        <taxon>Arthropoda</taxon>
        <taxon>Hexapoda</taxon>
        <taxon>Insecta</taxon>
        <taxon>Pterygota</taxon>
        <taxon>Neoptera</taxon>
        <taxon>Paraneoptera</taxon>
        <taxon>Hemiptera</taxon>
        <taxon>Sternorrhyncha</taxon>
        <taxon>Aphidomorpha</taxon>
        <taxon>Aphidoidea</taxon>
        <taxon>Aphididae</taxon>
        <taxon>Lachninae</taxon>
        <taxon>Cinara</taxon>
    </lineage>
</organism>
<keyword evidence="2" id="KW-1185">Reference proteome</keyword>
<proteinExistence type="predicted"/>
<dbReference type="AlphaFoldDB" id="A0A5E4N7B5"/>